<sequence length="581" mass="65611">MPGIVGFTTPSERIEDGASTERLRRMQSLLRHDTGYRCDDLFCDESIAASRTSHGIIGTAPQPAVGEHLLVWFEGELLQRSLITSESSTANASSDDRPSDAMTFARLLGDDPSGAFLASANGVFAAVAYAPAQQRIHFITDRHGLEFLYYTIQDGSITWSSETKGFLANQQFSTEIDRASADHFFQRGHLPSDRTWFRDAKLFPQACHWVWDIRKKQFITQNQYWSSSTWASAAGDADRIDIRDTVRESASLFRRAVKLCDDRPINRVGLLLSGGLDSRAILAALQPSDSSVHAVTFGLPTSTDLRIAKQAAAATGVTHIYHSIDSSSWTDNRSDFVWWLDGHLDLQHMHYATCARSTRDCFDVNLNGYLGDATIGGSYLDSEDPDEAFRIANRGRRFIAYGIQQGRIFTHERLPFLENDFLDHAMSIPASIRRDSRFYFQMLRELMSPKLTRIAWQASGLSMKWPPVIHRIKQTQQRAVGKLTRMCGLASGNHEFHDYCGWFAAPSGRSMLTNYLADKESRCRDQNWFDQAPNIDTVLQKSTFTQPETNLLGRMLTLEIWLRQIDTPQIRPDGSRCRNEE</sequence>
<dbReference type="Pfam" id="PF13537">
    <property type="entry name" value="GATase_7"/>
    <property type="match status" value="1"/>
</dbReference>
<dbReference type="OrthoDB" id="9763290at2"/>
<dbReference type="InterPro" id="IPR014729">
    <property type="entry name" value="Rossmann-like_a/b/a_fold"/>
</dbReference>
<evidence type="ECO:0000256" key="2">
    <source>
        <dbReference type="ARBA" id="ARBA00012737"/>
    </source>
</evidence>
<evidence type="ECO:0000259" key="4">
    <source>
        <dbReference type="Pfam" id="PF00733"/>
    </source>
</evidence>
<evidence type="ECO:0000313" key="6">
    <source>
        <dbReference type="EMBL" id="QDT05883.1"/>
    </source>
</evidence>
<comment type="catalytic activity">
    <reaction evidence="3">
        <text>L-aspartate + L-glutamine + ATP + H2O = L-asparagine + L-glutamate + AMP + diphosphate + H(+)</text>
        <dbReference type="Rhea" id="RHEA:12228"/>
        <dbReference type="ChEBI" id="CHEBI:15377"/>
        <dbReference type="ChEBI" id="CHEBI:15378"/>
        <dbReference type="ChEBI" id="CHEBI:29985"/>
        <dbReference type="ChEBI" id="CHEBI:29991"/>
        <dbReference type="ChEBI" id="CHEBI:30616"/>
        <dbReference type="ChEBI" id="CHEBI:33019"/>
        <dbReference type="ChEBI" id="CHEBI:58048"/>
        <dbReference type="ChEBI" id="CHEBI:58359"/>
        <dbReference type="ChEBI" id="CHEBI:456215"/>
        <dbReference type="EC" id="6.3.5.4"/>
    </reaction>
</comment>
<organism evidence="6 7">
    <name type="scientific">Rubripirellula lacrimiformis</name>
    <dbReference type="NCBI Taxonomy" id="1930273"/>
    <lineage>
        <taxon>Bacteria</taxon>
        <taxon>Pseudomonadati</taxon>
        <taxon>Planctomycetota</taxon>
        <taxon>Planctomycetia</taxon>
        <taxon>Pirellulales</taxon>
        <taxon>Pirellulaceae</taxon>
        <taxon>Rubripirellula</taxon>
    </lineage>
</organism>
<comment type="pathway">
    <text evidence="1">Amino-acid biosynthesis; L-asparagine biosynthesis; L-asparagine from L-aspartate (L-Gln route): step 1/1.</text>
</comment>
<dbReference type="InterPro" id="IPR029055">
    <property type="entry name" value="Ntn_hydrolases_N"/>
</dbReference>
<dbReference type="InterPro" id="IPR001962">
    <property type="entry name" value="Asn_synthase"/>
</dbReference>
<dbReference type="EMBL" id="CP036525">
    <property type="protein sequence ID" value="QDT05883.1"/>
    <property type="molecule type" value="Genomic_DNA"/>
</dbReference>
<gene>
    <name evidence="6" type="ORF">K227x_42880</name>
</gene>
<dbReference type="RefSeq" id="WP_145172213.1">
    <property type="nucleotide sequence ID" value="NZ_CP036525.1"/>
</dbReference>
<dbReference type="InterPro" id="IPR051786">
    <property type="entry name" value="ASN_synthetase/amidase"/>
</dbReference>
<dbReference type="InterPro" id="IPR017932">
    <property type="entry name" value="GATase_2_dom"/>
</dbReference>
<evidence type="ECO:0000313" key="7">
    <source>
        <dbReference type="Proteomes" id="UP000318538"/>
    </source>
</evidence>
<dbReference type="Pfam" id="PF00733">
    <property type="entry name" value="Asn_synthase"/>
    <property type="match status" value="1"/>
</dbReference>
<reference evidence="6 7" key="1">
    <citation type="submission" date="2019-02" db="EMBL/GenBank/DDBJ databases">
        <title>Deep-cultivation of Planctomycetes and their phenomic and genomic characterization uncovers novel biology.</title>
        <authorList>
            <person name="Wiegand S."/>
            <person name="Jogler M."/>
            <person name="Boedeker C."/>
            <person name="Pinto D."/>
            <person name="Vollmers J."/>
            <person name="Rivas-Marin E."/>
            <person name="Kohn T."/>
            <person name="Peeters S.H."/>
            <person name="Heuer A."/>
            <person name="Rast P."/>
            <person name="Oberbeckmann S."/>
            <person name="Bunk B."/>
            <person name="Jeske O."/>
            <person name="Meyerdierks A."/>
            <person name="Storesund J.E."/>
            <person name="Kallscheuer N."/>
            <person name="Luecker S."/>
            <person name="Lage O.M."/>
            <person name="Pohl T."/>
            <person name="Merkel B.J."/>
            <person name="Hornburger P."/>
            <person name="Mueller R.-W."/>
            <person name="Bruemmer F."/>
            <person name="Labrenz M."/>
            <person name="Spormann A.M."/>
            <person name="Op den Camp H."/>
            <person name="Overmann J."/>
            <person name="Amann R."/>
            <person name="Jetten M.S.M."/>
            <person name="Mascher T."/>
            <person name="Medema M.H."/>
            <person name="Devos D.P."/>
            <person name="Kaster A.-K."/>
            <person name="Ovreas L."/>
            <person name="Rohde M."/>
            <person name="Galperin M.Y."/>
            <person name="Jogler C."/>
        </authorList>
    </citation>
    <scope>NUCLEOTIDE SEQUENCE [LARGE SCALE GENOMIC DNA]</scope>
    <source>
        <strain evidence="6 7">K22_7</strain>
    </source>
</reference>
<proteinExistence type="predicted"/>
<dbReference type="GO" id="GO:0006529">
    <property type="term" value="P:asparagine biosynthetic process"/>
    <property type="evidence" value="ECO:0007669"/>
    <property type="project" value="InterPro"/>
</dbReference>
<dbReference type="AlphaFoldDB" id="A0A517NFI5"/>
<dbReference type="Proteomes" id="UP000318538">
    <property type="component" value="Chromosome"/>
</dbReference>
<dbReference type="KEGG" id="rlc:K227x_42880"/>
<evidence type="ECO:0000256" key="3">
    <source>
        <dbReference type="ARBA" id="ARBA00048741"/>
    </source>
</evidence>
<dbReference type="GO" id="GO:0004066">
    <property type="term" value="F:asparagine synthase (glutamine-hydrolyzing) activity"/>
    <property type="evidence" value="ECO:0007669"/>
    <property type="project" value="UniProtKB-EC"/>
</dbReference>
<accession>A0A517NFI5</accession>
<dbReference type="Gene3D" id="3.40.50.620">
    <property type="entry name" value="HUPs"/>
    <property type="match status" value="1"/>
</dbReference>
<dbReference type="SUPFAM" id="SSF52402">
    <property type="entry name" value="Adenine nucleotide alpha hydrolases-like"/>
    <property type="match status" value="1"/>
</dbReference>
<feature type="domain" description="Glutamine amidotransferase type-2" evidence="5">
    <location>
        <begin position="60"/>
        <end position="167"/>
    </location>
</feature>
<dbReference type="Gene3D" id="3.60.20.10">
    <property type="entry name" value="Glutamine Phosphoribosylpyrophosphate, subunit 1, domain 1"/>
    <property type="match status" value="1"/>
</dbReference>
<dbReference type="PANTHER" id="PTHR43284:SF1">
    <property type="entry name" value="ASPARAGINE SYNTHETASE"/>
    <property type="match status" value="1"/>
</dbReference>
<evidence type="ECO:0000259" key="5">
    <source>
        <dbReference type="Pfam" id="PF13537"/>
    </source>
</evidence>
<protein>
    <recommendedName>
        <fullName evidence="2">asparagine synthase (glutamine-hydrolyzing)</fullName>
        <ecNumber evidence="2">6.3.5.4</ecNumber>
    </recommendedName>
</protein>
<dbReference type="SUPFAM" id="SSF56235">
    <property type="entry name" value="N-terminal nucleophile aminohydrolases (Ntn hydrolases)"/>
    <property type="match status" value="1"/>
</dbReference>
<dbReference type="EC" id="6.3.5.4" evidence="2"/>
<name>A0A517NFI5_9BACT</name>
<dbReference type="PANTHER" id="PTHR43284">
    <property type="entry name" value="ASPARAGINE SYNTHETASE (GLUTAMINE-HYDROLYZING)"/>
    <property type="match status" value="1"/>
</dbReference>
<evidence type="ECO:0000256" key="1">
    <source>
        <dbReference type="ARBA" id="ARBA00005187"/>
    </source>
</evidence>
<feature type="domain" description="Asparagine synthetase" evidence="4">
    <location>
        <begin position="251"/>
        <end position="378"/>
    </location>
</feature>
<keyword evidence="7" id="KW-1185">Reference proteome</keyword>